<evidence type="ECO:0000313" key="2">
    <source>
        <dbReference type="Proteomes" id="UP001162483"/>
    </source>
</evidence>
<accession>A0ABN9D7M3</accession>
<sequence length="97" mass="10910">MSESDILFTTIHVITDWPISDHMNQDFTQRSRPTIGVPLCPEDTAGTGSWYCALPGSAHKQGAGRPFINGHPTLHCHRPAIYIQQPDGRWIIRVYII</sequence>
<comment type="caution">
    <text evidence="1">The sequence shown here is derived from an EMBL/GenBank/DDBJ whole genome shotgun (WGS) entry which is preliminary data.</text>
</comment>
<evidence type="ECO:0000313" key="1">
    <source>
        <dbReference type="EMBL" id="CAI9567930.1"/>
    </source>
</evidence>
<keyword evidence="2" id="KW-1185">Reference proteome</keyword>
<organism evidence="1 2">
    <name type="scientific">Staurois parvus</name>
    <dbReference type="NCBI Taxonomy" id="386267"/>
    <lineage>
        <taxon>Eukaryota</taxon>
        <taxon>Metazoa</taxon>
        <taxon>Chordata</taxon>
        <taxon>Craniata</taxon>
        <taxon>Vertebrata</taxon>
        <taxon>Euteleostomi</taxon>
        <taxon>Amphibia</taxon>
        <taxon>Batrachia</taxon>
        <taxon>Anura</taxon>
        <taxon>Neobatrachia</taxon>
        <taxon>Ranoidea</taxon>
        <taxon>Ranidae</taxon>
        <taxon>Staurois</taxon>
    </lineage>
</organism>
<reference evidence="1" key="1">
    <citation type="submission" date="2023-05" db="EMBL/GenBank/DDBJ databases">
        <authorList>
            <person name="Stuckert A."/>
        </authorList>
    </citation>
    <scope>NUCLEOTIDE SEQUENCE</scope>
</reference>
<protein>
    <submittedName>
        <fullName evidence="1">Uncharacterized protein</fullName>
    </submittedName>
</protein>
<name>A0ABN9D7M3_9NEOB</name>
<gene>
    <name evidence="1" type="ORF">SPARVUS_LOCUS6621938</name>
</gene>
<dbReference type="EMBL" id="CATNWA010014136">
    <property type="protein sequence ID" value="CAI9567930.1"/>
    <property type="molecule type" value="Genomic_DNA"/>
</dbReference>
<proteinExistence type="predicted"/>
<dbReference type="Proteomes" id="UP001162483">
    <property type="component" value="Unassembled WGS sequence"/>
</dbReference>